<protein>
    <submittedName>
        <fullName evidence="4">NUDIX hydrolase</fullName>
    </submittedName>
</protein>
<dbReference type="PANTHER" id="PTHR11839">
    <property type="entry name" value="UDP/ADP-SUGAR PYROPHOSPHATASE"/>
    <property type="match status" value="1"/>
</dbReference>
<feature type="region of interest" description="Disordered" evidence="2">
    <location>
        <begin position="200"/>
        <end position="228"/>
    </location>
</feature>
<dbReference type="KEGG" id="nml:Namu_4063"/>
<dbReference type="PANTHER" id="PTHR11839:SF31">
    <property type="entry name" value="ADP-RIBOSE PYROPHOSPHATASE"/>
    <property type="match status" value="1"/>
</dbReference>
<dbReference type="Proteomes" id="UP000002218">
    <property type="component" value="Chromosome"/>
</dbReference>
<dbReference type="InterPro" id="IPR015797">
    <property type="entry name" value="NUDIX_hydrolase-like_dom_sf"/>
</dbReference>
<evidence type="ECO:0000313" key="4">
    <source>
        <dbReference type="EMBL" id="ACV80353.1"/>
    </source>
</evidence>
<evidence type="ECO:0000256" key="2">
    <source>
        <dbReference type="SAM" id="MobiDB-lite"/>
    </source>
</evidence>
<dbReference type="eggNOG" id="COG0494">
    <property type="taxonomic scope" value="Bacteria"/>
</dbReference>
<accession>C8XHQ0</accession>
<dbReference type="RefSeq" id="WP_015749178.1">
    <property type="nucleotide sequence ID" value="NC_013235.1"/>
</dbReference>
<keyword evidence="5" id="KW-1185">Reference proteome</keyword>
<dbReference type="STRING" id="479431.Namu_4063"/>
<dbReference type="Pfam" id="PF00293">
    <property type="entry name" value="NUDIX"/>
    <property type="match status" value="1"/>
</dbReference>
<name>C8XHQ0_NAKMY</name>
<dbReference type="Gene3D" id="3.90.79.10">
    <property type="entry name" value="Nucleoside Triphosphate Pyrophosphohydrolase"/>
    <property type="match status" value="1"/>
</dbReference>
<dbReference type="GO" id="GO:0016787">
    <property type="term" value="F:hydrolase activity"/>
    <property type="evidence" value="ECO:0007669"/>
    <property type="project" value="UniProtKB-KW"/>
</dbReference>
<evidence type="ECO:0000256" key="1">
    <source>
        <dbReference type="ARBA" id="ARBA00022801"/>
    </source>
</evidence>
<evidence type="ECO:0000259" key="3">
    <source>
        <dbReference type="PROSITE" id="PS51462"/>
    </source>
</evidence>
<gene>
    <name evidence="4" type="ordered locus">Namu_4063</name>
</gene>
<dbReference type="HOGENOM" id="CLU_062658_5_0_11"/>
<proteinExistence type="predicted"/>
<dbReference type="EMBL" id="CP001737">
    <property type="protein sequence ID" value="ACV80353.1"/>
    <property type="molecule type" value="Genomic_DNA"/>
</dbReference>
<dbReference type="InParanoid" id="C8XHQ0"/>
<dbReference type="InterPro" id="IPR000086">
    <property type="entry name" value="NUDIX_hydrolase_dom"/>
</dbReference>
<sequence>MTPGPAGHDFTVVASTPVYDGKIVSLRVDEVRMPGGGTANREIVGHGGAVSVVALDSTDPQTAHVLLIEQYRHAVGRRLWEMPAGLLDVPGEPAQPAAQRELLEETGYRADSWTELLDVATSPGFSEETVRIFLATGMSFVGRPDGPDDEEAELRVVWVPLRAAVQAALAGSIVNVMAVAGVLAADAVLRGIATPVARPDPAEPDAPWTVYRGAGTPSAPPLDGAREL</sequence>
<keyword evidence="1 4" id="KW-0378">Hydrolase</keyword>
<organism evidence="4 5">
    <name type="scientific">Nakamurella multipartita (strain ATCC 700099 / DSM 44233 / CIP 104796 / JCM 9543 / NBRC 105858 / Y-104)</name>
    <name type="common">Microsphaera multipartita</name>
    <dbReference type="NCBI Taxonomy" id="479431"/>
    <lineage>
        <taxon>Bacteria</taxon>
        <taxon>Bacillati</taxon>
        <taxon>Actinomycetota</taxon>
        <taxon>Actinomycetes</taxon>
        <taxon>Nakamurellales</taxon>
        <taxon>Nakamurellaceae</taxon>
        <taxon>Nakamurella</taxon>
    </lineage>
</organism>
<dbReference type="GO" id="GO:0006753">
    <property type="term" value="P:nucleoside phosphate metabolic process"/>
    <property type="evidence" value="ECO:0007669"/>
    <property type="project" value="TreeGrafter"/>
</dbReference>
<reference evidence="4 5" key="2">
    <citation type="journal article" date="2010" name="Stand. Genomic Sci.">
        <title>Complete genome sequence of Nakamurella multipartita type strain (Y-104).</title>
        <authorList>
            <person name="Tice H."/>
            <person name="Mayilraj S."/>
            <person name="Sims D."/>
            <person name="Lapidus A."/>
            <person name="Nolan M."/>
            <person name="Lucas S."/>
            <person name="Glavina Del Rio T."/>
            <person name="Copeland A."/>
            <person name="Cheng J.F."/>
            <person name="Meincke L."/>
            <person name="Bruce D."/>
            <person name="Goodwin L."/>
            <person name="Pitluck S."/>
            <person name="Ivanova N."/>
            <person name="Mavromatis K."/>
            <person name="Ovchinnikova G."/>
            <person name="Pati A."/>
            <person name="Chen A."/>
            <person name="Palaniappan K."/>
            <person name="Land M."/>
            <person name="Hauser L."/>
            <person name="Chang Y.J."/>
            <person name="Jeffries C.D."/>
            <person name="Detter J.C."/>
            <person name="Brettin T."/>
            <person name="Rohde M."/>
            <person name="Goker M."/>
            <person name="Bristow J."/>
            <person name="Eisen J.A."/>
            <person name="Markowitz V."/>
            <person name="Hugenholtz P."/>
            <person name="Kyrpides N.C."/>
            <person name="Klenk H.P."/>
            <person name="Chen F."/>
        </authorList>
    </citation>
    <scope>NUCLEOTIDE SEQUENCE [LARGE SCALE GENOMIC DNA]</scope>
    <source>
        <strain evidence="5">ATCC 700099 / DSM 44233 / CIP 104796 / JCM 9543 / NBRC 105858 / Y-104</strain>
    </source>
</reference>
<reference evidence="5" key="1">
    <citation type="submission" date="2009-09" db="EMBL/GenBank/DDBJ databases">
        <title>The complete genome of Nakamurella multipartita DSM 44233.</title>
        <authorList>
            <consortium name="US DOE Joint Genome Institute (JGI-PGF)"/>
            <person name="Lucas S."/>
            <person name="Copeland A."/>
            <person name="Lapidus A."/>
            <person name="Glavina del Rio T."/>
            <person name="Dalin E."/>
            <person name="Tice H."/>
            <person name="Bruce D."/>
            <person name="Goodwin L."/>
            <person name="Pitluck S."/>
            <person name="Kyrpides N."/>
            <person name="Mavromatis K."/>
            <person name="Ivanova N."/>
            <person name="Ovchinnikova G."/>
            <person name="Sims D."/>
            <person name="Meincke L."/>
            <person name="Brettin T."/>
            <person name="Detter J.C."/>
            <person name="Han C."/>
            <person name="Larimer F."/>
            <person name="Land M."/>
            <person name="Hauser L."/>
            <person name="Markowitz V."/>
            <person name="Cheng J.-F."/>
            <person name="Hugenholtz P."/>
            <person name="Woyke T."/>
            <person name="Wu D."/>
            <person name="Klenk H.-P."/>
            <person name="Eisen J.A."/>
        </authorList>
    </citation>
    <scope>NUCLEOTIDE SEQUENCE [LARGE SCALE GENOMIC DNA]</scope>
    <source>
        <strain evidence="5">ATCC 700099 / DSM 44233 / CIP 104796 / JCM 9543 / NBRC 105858 / Y-104</strain>
    </source>
</reference>
<dbReference type="FunCoup" id="C8XHQ0">
    <property type="interactions" value="4"/>
</dbReference>
<dbReference type="SUPFAM" id="SSF55811">
    <property type="entry name" value="Nudix"/>
    <property type="match status" value="1"/>
</dbReference>
<dbReference type="CDD" id="cd24158">
    <property type="entry name" value="NUDIX_ADPRase_Rv1700"/>
    <property type="match status" value="1"/>
</dbReference>
<dbReference type="PROSITE" id="PS51462">
    <property type="entry name" value="NUDIX"/>
    <property type="match status" value="1"/>
</dbReference>
<dbReference type="GO" id="GO:0005829">
    <property type="term" value="C:cytosol"/>
    <property type="evidence" value="ECO:0007669"/>
    <property type="project" value="TreeGrafter"/>
</dbReference>
<evidence type="ECO:0000313" key="5">
    <source>
        <dbReference type="Proteomes" id="UP000002218"/>
    </source>
</evidence>
<dbReference type="OrthoDB" id="9806150at2"/>
<dbReference type="GO" id="GO:0019693">
    <property type="term" value="P:ribose phosphate metabolic process"/>
    <property type="evidence" value="ECO:0007669"/>
    <property type="project" value="TreeGrafter"/>
</dbReference>
<feature type="domain" description="Nudix hydrolase" evidence="3">
    <location>
        <begin position="45"/>
        <end position="181"/>
    </location>
</feature>
<dbReference type="AlphaFoldDB" id="C8XHQ0"/>